<feature type="transmembrane region" description="Helical" evidence="1">
    <location>
        <begin position="29"/>
        <end position="52"/>
    </location>
</feature>
<keyword evidence="1" id="KW-0812">Transmembrane</keyword>
<dbReference type="Proteomes" id="UP001209878">
    <property type="component" value="Unassembled WGS sequence"/>
</dbReference>
<evidence type="ECO:0000256" key="1">
    <source>
        <dbReference type="SAM" id="Phobius"/>
    </source>
</evidence>
<feature type="transmembrane region" description="Helical" evidence="1">
    <location>
        <begin position="64"/>
        <end position="85"/>
    </location>
</feature>
<name>A0AAD9NVE1_RIDPI</name>
<keyword evidence="1" id="KW-1133">Transmembrane helix</keyword>
<dbReference type="AlphaFoldDB" id="A0AAD9NVE1"/>
<gene>
    <name evidence="2" type="ORF">NP493_359g11031</name>
</gene>
<organism evidence="2 3">
    <name type="scientific">Ridgeia piscesae</name>
    <name type="common">Tubeworm</name>
    <dbReference type="NCBI Taxonomy" id="27915"/>
    <lineage>
        <taxon>Eukaryota</taxon>
        <taxon>Metazoa</taxon>
        <taxon>Spiralia</taxon>
        <taxon>Lophotrochozoa</taxon>
        <taxon>Annelida</taxon>
        <taxon>Polychaeta</taxon>
        <taxon>Sedentaria</taxon>
        <taxon>Canalipalpata</taxon>
        <taxon>Sabellida</taxon>
        <taxon>Siboglinidae</taxon>
        <taxon>Ridgeia</taxon>
    </lineage>
</organism>
<protein>
    <submittedName>
        <fullName evidence="2">Uncharacterized protein</fullName>
    </submittedName>
</protein>
<keyword evidence="1" id="KW-0472">Membrane</keyword>
<reference evidence="2" key="1">
    <citation type="journal article" date="2023" name="Mol. Biol. Evol.">
        <title>Third-Generation Sequencing Reveals the Adaptive Role of the Epigenome in Three Deep-Sea Polychaetes.</title>
        <authorList>
            <person name="Perez M."/>
            <person name="Aroh O."/>
            <person name="Sun Y."/>
            <person name="Lan Y."/>
            <person name="Juniper S.K."/>
            <person name="Young C.R."/>
            <person name="Angers B."/>
            <person name="Qian P.Y."/>
        </authorList>
    </citation>
    <scope>NUCLEOTIDE SEQUENCE</scope>
    <source>
        <strain evidence="2">R07B-5</strain>
    </source>
</reference>
<comment type="caution">
    <text evidence="2">The sequence shown here is derived from an EMBL/GenBank/DDBJ whole genome shotgun (WGS) entry which is preliminary data.</text>
</comment>
<accession>A0AAD9NVE1</accession>
<keyword evidence="3" id="KW-1185">Reference proteome</keyword>
<proteinExistence type="predicted"/>
<dbReference type="EMBL" id="JAODUO010000360">
    <property type="protein sequence ID" value="KAK2182288.1"/>
    <property type="molecule type" value="Genomic_DNA"/>
</dbReference>
<evidence type="ECO:0000313" key="3">
    <source>
        <dbReference type="Proteomes" id="UP001209878"/>
    </source>
</evidence>
<sequence length="113" mass="12324">MAYTQPNLNEALIPSTDGKYPNYQKMSSTILGTCHIVVVIFVVVINSAGVAMRDTELWGVTATMVWNLAWCVLYGTTAAFVFVAGRSPRRGVVSSVSEDVEPFYISLSAIKET</sequence>
<evidence type="ECO:0000313" key="2">
    <source>
        <dbReference type="EMBL" id="KAK2182288.1"/>
    </source>
</evidence>